<dbReference type="InterPro" id="IPR020837">
    <property type="entry name" value="Fibrinogen_CS"/>
</dbReference>
<dbReference type="OrthoDB" id="6145874at2759"/>
<dbReference type="PROSITE" id="PS00514">
    <property type="entry name" value="FIBRINOGEN_C_1"/>
    <property type="match status" value="1"/>
</dbReference>
<sequence>MKAAVAFVFLNIGLILCIEASVEYSNTSRFTNSTKQNENGACAIKLKRTECDEDEVCSYKVNLPPLTVQLPKETKLLKQTIKQVKSLTATVNKMKNRWLEAKQKKPINHKQATGNIEDGRKDTKRISLLEEKIIKLTGLLQKARNQINVLQGRLEKLSILNMDNVLHYIDNELSKINYTVNTLNNKCSTTCEAQGQQATKYPQDCSDYYYNLKERKSGIYVIGESLNERFSVYCDMETENGGWTVVQNRKDGSVDFNRTWAEYKNGFGNLSTEFWLGNDKIHFLTKSKEMILRIELEDWNSIKEYASYDQFFVADEDHYYRLTVKNFSGTAGDALHNGKNYNHDQKYFTTKDKDNDNYSSGNCGAYYSSGWWFDACMSANLNGKYYKKFYKGIRNGIYWGTWYNAADEILNGYRHSFKSVRMLIRPKVFRP</sequence>
<dbReference type="GO" id="GO:0005615">
    <property type="term" value="C:extracellular space"/>
    <property type="evidence" value="ECO:0007669"/>
    <property type="project" value="TreeGrafter"/>
</dbReference>
<dbReference type="InterPro" id="IPR014716">
    <property type="entry name" value="Fibrinogen_a/b/g_C_1"/>
</dbReference>
<dbReference type="PROSITE" id="PS51406">
    <property type="entry name" value="FIBRINOGEN_C_2"/>
    <property type="match status" value="1"/>
</dbReference>
<proteinExistence type="predicted"/>
<dbReference type="Pfam" id="PF00147">
    <property type="entry name" value="Fibrinogen_C"/>
    <property type="match status" value="1"/>
</dbReference>
<reference evidence="5 6" key="1">
    <citation type="journal article" date="2018" name="Nat. Ecol. Evol.">
        <title>Shark genomes provide insights into elasmobranch evolution and the origin of vertebrates.</title>
        <authorList>
            <person name="Hara Y"/>
            <person name="Yamaguchi K"/>
            <person name="Onimaru K"/>
            <person name="Kadota M"/>
            <person name="Koyanagi M"/>
            <person name="Keeley SD"/>
            <person name="Tatsumi K"/>
            <person name="Tanaka K"/>
            <person name="Motone F"/>
            <person name="Kageyama Y"/>
            <person name="Nozu R"/>
            <person name="Adachi N"/>
            <person name="Nishimura O"/>
            <person name="Nakagawa R"/>
            <person name="Tanegashima C"/>
            <person name="Kiyatake I"/>
            <person name="Matsumoto R"/>
            <person name="Murakumo K"/>
            <person name="Nishida K"/>
            <person name="Terakita A"/>
            <person name="Kuratani S"/>
            <person name="Sato K"/>
            <person name="Hyodo S Kuraku.S."/>
        </authorList>
    </citation>
    <scope>NUCLEOTIDE SEQUENCE [LARGE SCALE GENOMIC DNA]</scope>
</reference>
<gene>
    <name evidence="5" type="ORF">chiPu_0007028</name>
</gene>
<evidence type="ECO:0000313" key="6">
    <source>
        <dbReference type="Proteomes" id="UP000287033"/>
    </source>
</evidence>
<dbReference type="EMBL" id="BEZZ01000213">
    <property type="protein sequence ID" value="GCC28597.1"/>
    <property type="molecule type" value="Genomic_DNA"/>
</dbReference>
<dbReference type="PANTHER" id="PTHR19143:SF189">
    <property type="entry name" value="FIBROLEUKIN"/>
    <property type="match status" value="1"/>
</dbReference>
<feature type="domain" description="Fibrinogen C-terminal" evidence="4">
    <location>
        <begin position="196"/>
        <end position="428"/>
    </location>
</feature>
<comment type="caution">
    <text evidence="5">The sequence shown here is derived from an EMBL/GenBank/DDBJ whole genome shotgun (WGS) entry which is preliminary data.</text>
</comment>
<accession>A0A401SDV6</accession>
<keyword evidence="3" id="KW-0732">Signal</keyword>
<dbReference type="Gene3D" id="3.90.215.10">
    <property type="entry name" value="Gamma Fibrinogen, chain A, domain 1"/>
    <property type="match status" value="1"/>
</dbReference>
<dbReference type="PANTHER" id="PTHR19143">
    <property type="entry name" value="FIBRINOGEN/TENASCIN/ANGIOPOEITIN"/>
    <property type="match status" value="1"/>
</dbReference>
<evidence type="ECO:0000313" key="5">
    <source>
        <dbReference type="EMBL" id="GCC28597.1"/>
    </source>
</evidence>
<dbReference type="OMA" id="MQRDCAD"/>
<dbReference type="InterPro" id="IPR002181">
    <property type="entry name" value="Fibrinogen_a/b/g_C_dom"/>
</dbReference>
<dbReference type="NCBIfam" id="NF040941">
    <property type="entry name" value="GGGWT_bact"/>
    <property type="match status" value="1"/>
</dbReference>
<keyword evidence="6" id="KW-1185">Reference proteome</keyword>
<dbReference type="InterPro" id="IPR050373">
    <property type="entry name" value="Fibrinogen_C-term_domain"/>
</dbReference>
<dbReference type="STRING" id="137246.A0A401SDV6"/>
<evidence type="ECO:0000256" key="3">
    <source>
        <dbReference type="SAM" id="SignalP"/>
    </source>
</evidence>
<dbReference type="SUPFAM" id="SSF56496">
    <property type="entry name" value="Fibrinogen C-terminal domain-like"/>
    <property type="match status" value="1"/>
</dbReference>
<dbReference type="CDD" id="cd00087">
    <property type="entry name" value="FReD"/>
    <property type="match status" value="1"/>
</dbReference>
<feature type="chain" id="PRO_5019237447" description="Fibrinogen C-terminal domain-containing protein" evidence="3">
    <location>
        <begin position="21"/>
        <end position="431"/>
    </location>
</feature>
<evidence type="ECO:0000259" key="4">
    <source>
        <dbReference type="PROSITE" id="PS51406"/>
    </source>
</evidence>
<evidence type="ECO:0000256" key="2">
    <source>
        <dbReference type="SAM" id="Coils"/>
    </source>
</evidence>
<feature type="signal peptide" evidence="3">
    <location>
        <begin position="1"/>
        <end position="20"/>
    </location>
</feature>
<keyword evidence="1" id="KW-1015">Disulfide bond</keyword>
<dbReference type="Proteomes" id="UP000287033">
    <property type="component" value="Unassembled WGS sequence"/>
</dbReference>
<dbReference type="InterPro" id="IPR036056">
    <property type="entry name" value="Fibrinogen-like_C"/>
</dbReference>
<name>A0A401SDV6_CHIPU</name>
<organism evidence="5 6">
    <name type="scientific">Chiloscyllium punctatum</name>
    <name type="common">Brownbanded bambooshark</name>
    <name type="synonym">Hemiscyllium punctatum</name>
    <dbReference type="NCBI Taxonomy" id="137246"/>
    <lineage>
        <taxon>Eukaryota</taxon>
        <taxon>Metazoa</taxon>
        <taxon>Chordata</taxon>
        <taxon>Craniata</taxon>
        <taxon>Vertebrata</taxon>
        <taxon>Chondrichthyes</taxon>
        <taxon>Elasmobranchii</taxon>
        <taxon>Galeomorphii</taxon>
        <taxon>Galeoidea</taxon>
        <taxon>Orectolobiformes</taxon>
        <taxon>Hemiscylliidae</taxon>
        <taxon>Chiloscyllium</taxon>
    </lineage>
</organism>
<protein>
    <recommendedName>
        <fullName evidence="4">Fibrinogen C-terminal domain-containing protein</fullName>
    </recommendedName>
</protein>
<keyword evidence="2" id="KW-0175">Coiled coil</keyword>
<evidence type="ECO:0000256" key="1">
    <source>
        <dbReference type="ARBA" id="ARBA00023157"/>
    </source>
</evidence>
<dbReference type="AlphaFoldDB" id="A0A401SDV6"/>
<dbReference type="SMART" id="SM00186">
    <property type="entry name" value="FBG"/>
    <property type="match status" value="1"/>
</dbReference>
<feature type="coiled-coil region" evidence="2">
    <location>
        <begin position="126"/>
        <end position="160"/>
    </location>
</feature>